<dbReference type="PANTHER" id="PTHR32063:SF0">
    <property type="entry name" value="SWARMING MOTILITY PROTEIN SWRC"/>
    <property type="match status" value="1"/>
</dbReference>
<dbReference type="GO" id="GO:0042910">
    <property type="term" value="F:xenobiotic transmembrane transporter activity"/>
    <property type="evidence" value="ECO:0007669"/>
    <property type="project" value="TreeGrafter"/>
</dbReference>
<feature type="transmembrane region" description="Helical" evidence="1">
    <location>
        <begin position="511"/>
        <end position="528"/>
    </location>
</feature>
<dbReference type="Gene3D" id="3.30.70.1430">
    <property type="entry name" value="Multidrug efflux transporter AcrB pore domain"/>
    <property type="match status" value="2"/>
</dbReference>
<dbReference type="InterPro" id="IPR027463">
    <property type="entry name" value="AcrB_DN_DC_subdom"/>
</dbReference>
<name>A0A4R9FR28_9LEPT</name>
<feature type="transmembrane region" description="Helical" evidence="1">
    <location>
        <begin position="848"/>
        <end position="870"/>
    </location>
</feature>
<feature type="transmembrane region" description="Helical" evidence="1">
    <location>
        <begin position="361"/>
        <end position="381"/>
    </location>
</feature>
<evidence type="ECO:0000313" key="3">
    <source>
        <dbReference type="Proteomes" id="UP000297453"/>
    </source>
</evidence>
<dbReference type="SUPFAM" id="SSF82714">
    <property type="entry name" value="Multidrug efflux transporter AcrB TolC docking domain, DN and DC subdomains"/>
    <property type="match status" value="2"/>
</dbReference>
<comment type="caution">
    <text evidence="2">The sequence shown here is derived from an EMBL/GenBank/DDBJ whole genome shotgun (WGS) entry which is preliminary data.</text>
</comment>
<dbReference type="EMBL" id="RQEP01000018">
    <property type="protein sequence ID" value="TGK00825.1"/>
    <property type="molecule type" value="Genomic_DNA"/>
</dbReference>
<dbReference type="RefSeq" id="WP_135588701.1">
    <property type="nucleotide sequence ID" value="NZ_RQEP01000018.1"/>
</dbReference>
<gene>
    <name evidence="2" type="ORF">EHO59_12915</name>
</gene>
<dbReference type="Gene3D" id="1.20.1640.10">
    <property type="entry name" value="Multidrug efflux transporter AcrB transmembrane domain"/>
    <property type="match status" value="2"/>
</dbReference>
<dbReference type="Gene3D" id="3.30.70.1440">
    <property type="entry name" value="Multidrug efflux transporter AcrB pore domain"/>
    <property type="match status" value="1"/>
</dbReference>
<dbReference type="Gene3D" id="3.30.2090.10">
    <property type="entry name" value="Multidrug efflux transporter AcrB TolC docking domain, DN and DC subdomains"/>
    <property type="match status" value="2"/>
</dbReference>
<reference evidence="2" key="1">
    <citation type="journal article" date="2019" name="PLoS Negl. Trop. Dis.">
        <title>Revisiting the worldwide diversity of Leptospira species in the environment.</title>
        <authorList>
            <person name="Vincent A.T."/>
            <person name="Schiettekatte O."/>
            <person name="Bourhy P."/>
            <person name="Veyrier F.J."/>
            <person name="Picardeau M."/>
        </authorList>
    </citation>
    <scope>NUCLEOTIDE SEQUENCE [LARGE SCALE GENOMIC DNA]</scope>
    <source>
        <strain evidence="2">SSS9</strain>
    </source>
</reference>
<organism evidence="2 3">
    <name type="scientific">Leptospira semungkisensis</name>
    <dbReference type="NCBI Taxonomy" id="2484985"/>
    <lineage>
        <taxon>Bacteria</taxon>
        <taxon>Pseudomonadati</taxon>
        <taxon>Spirochaetota</taxon>
        <taxon>Spirochaetia</taxon>
        <taxon>Leptospirales</taxon>
        <taxon>Leptospiraceae</taxon>
        <taxon>Leptospira</taxon>
    </lineage>
</organism>
<dbReference type="SUPFAM" id="SSF82866">
    <property type="entry name" value="Multidrug efflux transporter AcrB transmembrane domain"/>
    <property type="match status" value="2"/>
</dbReference>
<evidence type="ECO:0000313" key="2">
    <source>
        <dbReference type="EMBL" id="TGK00825.1"/>
    </source>
</evidence>
<keyword evidence="1" id="KW-1133">Transmembrane helix</keyword>
<protein>
    <submittedName>
        <fullName evidence="2">Efflux RND transporter permease subunit</fullName>
    </submittedName>
</protein>
<dbReference type="Proteomes" id="UP000297453">
    <property type="component" value="Unassembled WGS sequence"/>
</dbReference>
<dbReference type="PANTHER" id="PTHR32063">
    <property type="match status" value="1"/>
</dbReference>
<dbReference type="AlphaFoldDB" id="A0A4R9FR28"/>
<dbReference type="OrthoDB" id="312106at2"/>
<feature type="transmembrane region" description="Helical" evidence="1">
    <location>
        <begin position="387"/>
        <end position="407"/>
    </location>
</feature>
<feature type="transmembrane region" description="Helical" evidence="1">
    <location>
        <begin position="330"/>
        <end position="349"/>
    </location>
</feature>
<dbReference type="Pfam" id="PF00873">
    <property type="entry name" value="ACR_tran"/>
    <property type="match status" value="2"/>
</dbReference>
<dbReference type="Gene3D" id="3.30.70.1320">
    <property type="entry name" value="Multidrug efflux transporter AcrB pore domain like"/>
    <property type="match status" value="1"/>
</dbReference>
<proteinExistence type="predicted"/>
<keyword evidence="1" id="KW-0812">Transmembrane</keyword>
<keyword evidence="1" id="KW-0472">Membrane</keyword>
<keyword evidence="3" id="KW-1185">Reference proteome</keyword>
<dbReference type="PRINTS" id="PR00702">
    <property type="entry name" value="ACRIFLAVINRP"/>
</dbReference>
<feature type="transmembrane region" description="Helical" evidence="1">
    <location>
        <begin position="822"/>
        <end position="841"/>
    </location>
</feature>
<feature type="transmembrane region" description="Helical" evidence="1">
    <location>
        <begin position="937"/>
        <end position="956"/>
    </location>
</feature>
<dbReference type="SUPFAM" id="SSF82693">
    <property type="entry name" value="Multidrug efflux transporter AcrB pore domain, PN1, PN2, PC1 and PC2 subdomains"/>
    <property type="match status" value="2"/>
</dbReference>
<feature type="transmembrane region" description="Helical" evidence="1">
    <location>
        <begin position="909"/>
        <end position="925"/>
    </location>
</feature>
<accession>A0A4R9FR28</accession>
<dbReference type="InterPro" id="IPR001036">
    <property type="entry name" value="Acrflvin-R"/>
</dbReference>
<sequence>MFSEGSHFFSERPLTISMILGGLLLFGILAFLKVPVTLFPSASYPGLSVSVEYPGADVHLVEETLTIPIEEMVSSVGGIEEMRSFAERGRTEINLEFQKGVNLDLKSLEIRERIDAVAGNFPREVHKPLIFQYDPDQKPILIISIESKKFDFITLRSIADHEVKSYLENIEGVSKVAASGGKVREVLVACDLQKLRAHGVDLQEIQRVIQANNQSASIGSVQKEGLKYNLFLSGKYRSIREIQRQPIFSKEQNRIFYLEDVADVSFSFQDEASASRLSGKEIVSIFVYKSSVGNILDIAKAVQGKLEGLKIPDVDFRIVYDQSDSIRKTYSNVAVCFLAGVILMFVLMQKFEKNAFTDTRLTILLQFPLNFFIIQFLLFLLKVEFDLIIAGAEIVGFGVWLFIYKFLCERKDPGVGIFKFRNTLGELISFVIVVLALCLPLYYLDRDTGQSTLRLGVFLSLFVSLSYVLFIPLHASIKMVRERYFRSYHSVPVANTVQDKPSRLIRPGNRLFAILYIAILLFGVFRLVQANKELFYSAESKRIIGYVELPAGFNFPQTNSITKNIEAKIAGTEGVADVTSKVEPGHSLLVINVDESKSKPDDLIQDLRKNIGNVDPAFCYFSRESEGSRYKEIRMDALGDDYDKLDSLTKDLANRASDLLGTSDTVLNYKSPRDELELSLNNNKASGSSLNHSEIANFLKTAIQGSVVSKYVEENRELDIKIRAKEEFRNSVTSVERFVVKNQVGKYVPIPEVSSKTETKSPARISRKNKKRVLSFSLRASEDSYRALQAKVLDELNQGLPENYHVELGRSVEKAIEAENRLYIVIAFSFLLIYMVFASYFESLTRPFEVIATILFVFFLNLICSSLLFGKISLPVYLGLLLTIALVSFQILCLGKILKDTGSGFKREIYLVLCALFLFQILFSREGGRFLMELETTLLLGIGLSLAFTPSIFFRFEEFFRRGQSLELRPLPIQNQEPVFFEEVKPPIKKAKKAKKK</sequence>
<dbReference type="GO" id="GO:0005886">
    <property type="term" value="C:plasma membrane"/>
    <property type="evidence" value="ECO:0007669"/>
    <property type="project" value="TreeGrafter"/>
</dbReference>
<feature type="transmembrane region" description="Helical" evidence="1">
    <location>
        <begin position="427"/>
        <end position="444"/>
    </location>
</feature>
<evidence type="ECO:0000256" key="1">
    <source>
        <dbReference type="SAM" id="Phobius"/>
    </source>
</evidence>
<feature type="transmembrane region" description="Helical" evidence="1">
    <location>
        <begin position="12"/>
        <end position="32"/>
    </location>
</feature>
<feature type="transmembrane region" description="Helical" evidence="1">
    <location>
        <begin position="876"/>
        <end position="897"/>
    </location>
</feature>
<feature type="transmembrane region" description="Helical" evidence="1">
    <location>
        <begin position="456"/>
        <end position="477"/>
    </location>
</feature>